<protein>
    <submittedName>
        <fullName evidence="1">Uncharacterized protein</fullName>
    </submittedName>
</protein>
<name>A0A0F6N4Q2_BHV4</name>
<dbReference type="Pfam" id="PF04797">
    <property type="entry name" value="Herpes_ORF11"/>
    <property type="match status" value="1"/>
</dbReference>
<accession>A0A0F6N4Q2</accession>
<organismHost>
    <name type="scientific">Panthera leo</name>
    <name type="common">Lion</name>
    <dbReference type="NCBI Taxonomy" id="9689"/>
</organismHost>
<dbReference type="InterPro" id="IPR006882">
    <property type="entry name" value="Herpes_Orf11"/>
</dbReference>
<reference evidence="2" key="2">
    <citation type="submission" date="2019-10" db="EMBL/GenBank/DDBJ databases">
        <title>Experimental infection of calves with contemporary bovine gammaherpesvirus type 4.</title>
        <authorList>
            <person name="Bauermann F."/>
            <person name="Kutish G."/>
            <person name="Diel D."/>
            <person name="Falkenberg S."/>
            <person name="Martins M."/>
            <person name="Flores E."/>
        </authorList>
    </citation>
    <scope>NUCLEOTIDE SEQUENCE</scope>
    <source>
        <strain evidence="2">SD16-49</strain>
    </source>
</reference>
<sequence>MTSTLVEFSIEGWQVNICNGNIILMTNLKDIPVQGGYGMLVKKVFLPLSLNQLINNYISFGLVQSIFELEDYAQCTAMLVQCRFPGTRTPMEITPIHVTEFNMPLFLFVKTQNTIINSLSISLAIIFMKPTCPTGICSYISTAPPETIPPQHSLAHHLPSTDQGHLTLSGQAIKCNHKTYTMYFRGPPSMQFFKMEHTMASGRGDLQDACVKGMVSYDIKNIMMEVVNPNGLYKVSVNITNPHKPDHIWITLKFTVMVKPTDLVLVSVLPSTTLPSCGKVWNIYTDSEKILKPGETLNLKLKYTYTRGNESTRAVMFITGTNTNPMVTIEPTIWLPMTPLQVTIKNPTNMIITIKKDLAIAACVPYYSTLEDRQPPASPSVYFNPQDLTITWEDSMNVATLGENIIYSRCHLNLKSENTPSPMDTP</sequence>
<dbReference type="EMBL" id="KC999113">
    <property type="protein sequence ID" value="AIA82757.1"/>
    <property type="molecule type" value="Genomic_DNA"/>
</dbReference>
<evidence type="ECO:0000313" key="2">
    <source>
        <dbReference type="EMBL" id="QJC19174.1"/>
    </source>
</evidence>
<organism evidence="1">
    <name type="scientific">Bovine herpesvirus 4</name>
    <name type="common">BoHV-4</name>
    <name type="synonym">Movar virus</name>
    <dbReference type="NCBI Taxonomy" id="10385"/>
    <lineage>
        <taxon>Viruses</taxon>
        <taxon>Duplodnaviria</taxon>
        <taxon>Heunggongvirae</taxon>
        <taxon>Peploviricota</taxon>
        <taxon>Herviviricetes</taxon>
        <taxon>Herpesvirales</taxon>
        <taxon>Orthoherpesviridae</taxon>
        <taxon>Gammaherpesvirinae</taxon>
        <taxon>Rhadinovirus</taxon>
        <taxon>Rhadinovirus bovinegamma4</taxon>
    </lineage>
</organism>
<proteinExistence type="predicted"/>
<dbReference type="EMBL" id="MN551084">
    <property type="protein sequence ID" value="QJC19174.1"/>
    <property type="molecule type" value="Genomic_DNA"/>
</dbReference>
<organismHost>
    <name type="scientific">Bos taurus</name>
    <name type="common">Bovine</name>
    <dbReference type="NCBI Taxonomy" id="9913"/>
</organismHost>
<reference evidence="1" key="1">
    <citation type="submission" date="2013-05" db="EMBL/GenBank/DDBJ databases">
        <title>Seroprevalence against a Canadian isolate of bovine herpesvirus 4 (BHV4) is higher in various diseases affected bovine dairy herds compared to healthy herds.</title>
        <authorList>
            <person name="Music N."/>
            <person name="Laroche J."/>
            <person name="Tremblay D."/>
            <person name="Mandeville I."/>
            <person name="Bellehumeur C."/>
            <person name="Charette S.J."/>
            <person name="Gagnon C.A."/>
        </authorList>
    </citation>
    <scope>NUCLEOTIDE SEQUENCE</scope>
    <source>
        <strain evidence="1">FMV09-1180503</strain>
    </source>
</reference>
<evidence type="ECO:0000313" key="1">
    <source>
        <dbReference type="EMBL" id="AIA82757.1"/>
    </source>
</evidence>
<organismHost>
    <name type="scientific">Felis catus</name>
    <name type="common">Cat</name>
    <name type="synonym">Felis silvestris catus</name>
    <dbReference type="NCBI Taxonomy" id="9685"/>
</organismHost>